<keyword evidence="4" id="KW-0067">ATP-binding</keyword>
<dbReference type="GO" id="GO:0005524">
    <property type="term" value="F:ATP binding"/>
    <property type="evidence" value="ECO:0007669"/>
    <property type="project" value="UniProtKB-KW"/>
</dbReference>
<feature type="domain" description="BRICHOS" evidence="3">
    <location>
        <begin position="79"/>
        <end position="173"/>
    </location>
</feature>
<dbReference type="InterPro" id="IPR007084">
    <property type="entry name" value="BRICHOS_dom"/>
</dbReference>
<accession>A0A9W9YT10</accession>
<keyword evidence="4" id="KW-0547">Nucleotide-binding</keyword>
<dbReference type="InterPro" id="IPR051772">
    <property type="entry name" value="Gastrokine"/>
</dbReference>
<protein>
    <submittedName>
        <fullName evidence="4">ATP-binding cassette sub- F member 3</fullName>
    </submittedName>
</protein>
<gene>
    <name evidence="4" type="primary">ABCF3_3</name>
    <name evidence="4" type="ORF">OS493_013068</name>
</gene>
<evidence type="ECO:0000313" key="5">
    <source>
        <dbReference type="Proteomes" id="UP001163046"/>
    </source>
</evidence>
<evidence type="ECO:0000256" key="2">
    <source>
        <dbReference type="SAM" id="SignalP"/>
    </source>
</evidence>
<evidence type="ECO:0000313" key="4">
    <source>
        <dbReference type="EMBL" id="KAJ7361984.1"/>
    </source>
</evidence>
<dbReference type="EMBL" id="MU827307">
    <property type="protein sequence ID" value="KAJ7361984.1"/>
    <property type="molecule type" value="Genomic_DNA"/>
</dbReference>
<dbReference type="PANTHER" id="PTHR16483">
    <property type="entry name" value="GASTROKINE 1"/>
    <property type="match status" value="1"/>
</dbReference>
<dbReference type="PROSITE" id="PS50869">
    <property type="entry name" value="BRICHOS"/>
    <property type="match status" value="1"/>
</dbReference>
<organism evidence="4 5">
    <name type="scientific">Desmophyllum pertusum</name>
    <dbReference type="NCBI Taxonomy" id="174260"/>
    <lineage>
        <taxon>Eukaryota</taxon>
        <taxon>Metazoa</taxon>
        <taxon>Cnidaria</taxon>
        <taxon>Anthozoa</taxon>
        <taxon>Hexacorallia</taxon>
        <taxon>Scleractinia</taxon>
        <taxon>Caryophylliina</taxon>
        <taxon>Caryophylliidae</taxon>
        <taxon>Desmophyllum</taxon>
    </lineage>
</organism>
<proteinExistence type="predicted"/>
<sequence length="190" mass="21481">MLDQSILVRSQVAFIFLLLASASLASANAICKCGNGDADPPSKKVVDYNVQISESGQQYNETIEVDTEKQTELFKVPAHNDVDHSNILHDFKMNMSMMLLPEKKICYYLPLQDGLLTPRKLINSLDTAERTVSKTTKTTIFDNKWIVDREMTDRSVLSDELAIFCAKYPIYYVKRMKDSLTSTRIQTGGE</sequence>
<evidence type="ECO:0000259" key="3">
    <source>
        <dbReference type="PROSITE" id="PS50869"/>
    </source>
</evidence>
<feature type="chain" id="PRO_5040860675" evidence="2">
    <location>
        <begin position="28"/>
        <end position="190"/>
    </location>
</feature>
<reference evidence="4" key="1">
    <citation type="submission" date="2023-01" db="EMBL/GenBank/DDBJ databases">
        <title>Genome assembly of the deep-sea coral Lophelia pertusa.</title>
        <authorList>
            <person name="Herrera S."/>
            <person name="Cordes E."/>
        </authorList>
    </citation>
    <scope>NUCLEOTIDE SEQUENCE</scope>
    <source>
        <strain evidence="4">USNM1676648</strain>
        <tissue evidence="4">Polyp</tissue>
    </source>
</reference>
<dbReference type="OrthoDB" id="5978086at2759"/>
<keyword evidence="1" id="KW-1015">Disulfide bond</keyword>
<keyword evidence="2" id="KW-0732">Signal</keyword>
<dbReference type="AlphaFoldDB" id="A0A9W9YT10"/>
<evidence type="ECO:0000256" key="1">
    <source>
        <dbReference type="ARBA" id="ARBA00023157"/>
    </source>
</evidence>
<feature type="signal peptide" evidence="2">
    <location>
        <begin position="1"/>
        <end position="27"/>
    </location>
</feature>
<dbReference type="Pfam" id="PF04089">
    <property type="entry name" value="BRICHOS"/>
    <property type="match status" value="1"/>
</dbReference>
<name>A0A9W9YT10_9CNID</name>
<dbReference type="Proteomes" id="UP001163046">
    <property type="component" value="Unassembled WGS sequence"/>
</dbReference>
<comment type="caution">
    <text evidence="4">The sequence shown here is derived from an EMBL/GenBank/DDBJ whole genome shotgun (WGS) entry which is preliminary data.</text>
</comment>
<keyword evidence="5" id="KW-1185">Reference proteome</keyword>